<keyword evidence="1" id="KW-1133">Transmembrane helix</keyword>
<organism evidence="2 3">
    <name type="scientific">Armillaria tabescens</name>
    <name type="common">Ringless honey mushroom</name>
    <name type="synonym">Agaricus tabescens</name>
    <dbReference type="NCBI Taxonomy" id="1929756"/>
    <lineage>
        <taxon>Eukaryota</taxon>
        <taxon>Fungi</taxon>
        <taxon>Dikarya</taxon>
        <taxon>Basidiomycota</taxon>
        <taxon>Agaricomycotina</taxon>
        <taxon>Agaricomycetes</taxon>
        <taxon>Agaricomycetidae</taxon>
        <taxon>Agaricales</taxon>
        <taxon>Marasmiineae</taxon>
        <taxon>Physalacriaceae</taxon>
        <taxon>Desarmillaria</taxon>
    </lineage>
</organism>
<evidence type="ECO:0000256" key="1">
    <source>
        <dbReference type="SAM" id="Phobius"/>
    </source>
</evidence>
<dbReference type="Proteomes" id="UP001175211">
    <property type="component" value="Unassembled WGS sequence"/>
</dbReference>
<keyword evidence="1" id="KW-0812">Transmembrane</keyword>
<sequence>MFLHRSRSPKLIPVIGIVVVVGVVAVVGFGLRGVIEVPELRIQQRLTPMRVWGLWDGSQWGITIRIISSQWQDDPYLRGVHRSSKTVMSFPSTL</sequence>
<feature type="transmembrane region" description="Helical" evidence="1">
    <location>
        <begin position="12"/>
        <end position="35"/>
    </location>
</feature>
<accession>A0AA39IZ24</accession>
<dbReference type="GeneID" id="85362410"/>
<reference evidence="2" key="1">
    <citation type="submission" date="2023-06" db="EMBL/GenBank/DDBJ databases">
        <authorList>
            <consortium name="Lawrence Berkeley National Laboratory"/>
            <person name="Ahrendt S."/>
            <person name="Sahu N."/>
            <person name="Indic B."/>
            <person name="Wong-Bajracharya J."/>
            <person name="Merenyi Z."/>
            <person name="Ke H.-M."/>
            <person name="Monk M."/>
            <person name="Kocsube S."/>
            <person name="Drula E."/>
            <person name="Lipzen A."/>
            <person name="Balint B."/>
            <person name="Henrissat B."/>
            <person name="Andreopoulos B."/>
            <person name="Martin F.M."/>
            <person name="Harder C.B."/>
            <person name="Rigling D."/>
            <person name="Ford K.L."/>
            <person name="Foster G.D."/>
            <person name="Pangilinan J."/>
            <person name="Papanicolaou A."/>
            <person name="Barry K."/>
            <person name="LaButti K."/>
            <person name="Viragh M."/>
            <person name="Koriabine M."/>
            <person name="Yan M."/>
            <person name="Riley R."/>
            <person name="Champramary S."/>
            <person name="Plett K.L."/>
            <person name="Tsai I.J."/>
            <person name="Slot J."/>
            <person name="Sipos G."/>
            <person name="Plett J."/>
            <person name="Nagy L.G."/>
            <person name="Grigoriev I.V."/>
        </authorList>
    </citation>
    <scope>NUCLEOTIDE SEQUENCE</scope>
    <source>
        <strain evidence="2">CCBAS 213</strain>
    </source>
</reference>
<protein>
    <submittedName>
        <fullName evidence="2">Uncharacterized protein</fullName>
    </submittedName>
</protein>
<keyword evidence="3" id="KW-1185">Reference proteome</keyword>
<name>A0AA39IZ24_ARMTA</name>
<dbReference type="EMBL" id="JAUEPS010000398">
    <property type="protein sequence ID" value="KAK0431503.1"/>
    <property type="molecule type" value="Genomic_DNA"/>
</dbReference>
<proteinExistence type="predicted"/>
<evidence type="ECO:0000313" key="2">
    <source>
        <dbReference type="EMBL" id="KAK0431503.1"/>
    </source>
</evidence>
<evidence type="ECO:0000313" key="3">
    <source>
        <dbReference type="Proteomes" id="UP001175211"/>
    </source>
</evidence>
<dbReference type="AlphaFoldDB" id="A0AA39IZ24"/>
<comment type="caution">
    <text evidence="2">The sequence shown here is derived from an EMBL/GenBank/DDBJ whole genome shotgun (WGS) entry which is preliminary data.</text>
</comment>
<gene>
    <name evidence="2" type="ORF">EV420DRAFT_1656567</name>
</gene>
<dbReference type="RefSeq" id="XP_060321313.1">
    <property type="nucleotide sequence ID" value="XM_060478862.1"/>
</dbReference>
<keyword evidence="1" id="KW-0472">Membrane</keyword>